<keyword evidence="1" id="KW-1133">Transmembrane helix</keyword>
<accession>A0A5M9WZL7</accession>
<dbReference type="Proteomes" id="UP000323664">
    <property type="component" value="Unassembled WGS sequence"/>
</dbReference>
<keyword evidence="1" id="KW-0812">Transmembrane</keyword>
<gene>
    <name evidence="2" type="ORF">EC604_24695</name>
</gene>
<feature type="transmembrane region" description="Helical" evidence="1">
    <location>
        <begin position="32"/>
        <end position="51"/>
    </location>
</feature>
<keyword evidence="1" id="KW-0472">Membrane</keyword>
<protein>
    <submittedName>
        <fullName evidence="2">Uncharacterized protein</fullName>
    </submittedName>
</protein>
<dbReference type="EMBL" id="RIAS01000018">
    <property type="protein sequence ID" value="KAA8787035.1"/>
    <property type="molecule type" value="Genomic_DNA"/>
</dbReference>
<evidence type="ECO:0000313" key="3">
    <source>
        <dbReference type="Proteomes" id="UP000323664"/>
    </source>
</evidence>
<reference evidence="2 3" key="1">
    <citation type="journal article" date="2019" name="J. Ind. Microbiol. Biotechnol.">
        <title>Paenibacillus amylolyticus 27C64 has a diverse set of carbohydrate-active enzymes and complete pectin deconstruction system.</title>
        <authorList>
            <person name="Keggi C."/>
            <person name="Doran-Peterson J."/>
        </authorList>
    </citation>
    <scope>NUCLEOTIDE SEQUENCE [LARGE SCALE GENOMIC DNA]</scope>
    <source>
        <strain evidence="2 3">27C64</strain>
    </source>
</reference>
<dbReference type="RefSeq" id="WP_123066714.1">
    <property type="nucleotide sequence ID" value="NZ_RIAS01000018.1"/>
</dbReference>
<feature type="transmembrane region" description="Helical" evidence="1">
    <location>
        <begin position="7"/>
        <end position="26"/>
    </location>
</feature>
<dbReference type="AlphaFoldDB" id="A0A5M9WZL7"/>
<evidence type="ECO:0000256" key="1">
    <source>
        <dbReference type="SAM" id="Phobius"/>
    </source>
</evidence>
<feature type="transmembrane region" description="Helical" evidence="1">
    <location>
        <begin position="63"/>
        <end position="81"/>
    </location>
</feature>
<organism evidence="2 3">
    <name type="scientific">Paenibacillus amylolyticus</name>
    <dbReference type="NCBI Taxonomy" id="1451"/>
    <lineage>
        <taxon>Bacteria</taxon>
        <taxon>Bacillati</taxon>
        <taxon>Bacillota</taxon>
        <taxon>Bacilli</taxon>
        <taxon>Bacillales</taxon>
        <taxon>Paenibacillaceae</taxon>
        <taxon>Paenibacillus</taxon>
    </lineage>
</organism>
<proteinExistence type="predicted"/>
<dbReference type="OrthoDB" id="2658516at2"/>
<evidence type="ECO:0000313" key="2">
    <source>
        <dbReference type="EMBL" id="KAA8787035.1"/>
    </source>
</evidence>
<sequence length="137" mass="15707">MKLFGLGGFIFLIVICSFVAVLFPAFFPSWVFVRLFFVGFSAFFFGIGLFHGMKSIRSKLKRLSSKFLFIIFGFACLWSFSPEALAGVLDLGSYYKKEYVTLSGRPDYVGPMGKKIREQTILHLSQYNLTDFVYNER</sequence>
<comment type="caution">
    <text evidence="2">The sequence shown here is derived from an EMBL/GenBank/DDBJ whole genome shotgun (WGS) entry which is preliminary data.</text>
</comment>
<name>A0A5M9WZL7_PAEAM</name>